<dbReference type="PANTHER" id="PTHR30572:SF4">
    <property type="entry name" value="ABC TRANSPORTER PERMEASE YTRF"/>
    <property type="match status" value="1"/>
</dbReference>
<keyword evidence="5 7" id="KW-0472">Membrane</keyword>
<feature type="transmembrane region" description="Helical" evidence="7">
    <location>
        <begin position="332"/>
        <end position="353"/>
    </location>
</feature>
<evidence type="ECO:0000256" key="1">
    <source>
        <dbReference type="ARBA" id="ARBA00004651"/>
    </source>
</evidence>
<reference evidence="10" key="1">
    <citation type="submission" date="2016-12" db="EMBL/GenBank/DDBJ databases">
        <title>Draft Genome Sequences od Carboxydothermus pertinax and islandicus, Hydrogenogenic Carboxydotrophic Bacteria.</title>
        <authorList>
            <person name="Fukuyama Y."/>
            <person name="Ohmae K."/>
            <person name="Yoneda Y."/>
            <person name="Yoshida T."/>
            <person name="Sako Y."/>
        </authorList>
    </citation>
    <scope>NUCLEOTIDE SEQUENCE [LARGE SCALE GENOMIC DNA]</scope>
    <source>
        <strain evidence="10">Ug1</strain>
    </source>
</reference>
<gene>
    <name evidence="9" type="ORF">cpu_17780</name>
</gene>
<evidence type="ECO:0000256" key="3">
    <source>
        <dbReference type="ARBA" id="ARBA00022692"/>
    </source>
</evidence>
<evidence type="ECO:0000259" key="8">
    <source>
        <dbReference type="Pfam" id="PF02687"/>
    </source>
</evidence>
<dbReference type="Pfam" id="PF02687">
    <property type="entry name" value="FtsX"/>
    <property type="match status" value="1"/>
</dbReference>
<proteinExistence type="inferred from homology"/>
<keyword evidence="4 7" id="KW-1133">Transmembrane helix</keyword>
<feature type="transmembrane region" description="Helical" evidence="7">
    <location>
        <begin position="249"/>
        <end position="270"/>
    </location>
</feature>
<dbReference type="GO" id="GO:0022857">
    <property type="term" value="F:transmembrane transporter activity"/>
    <property type="evidence" value="ECO:0007669"/>
    <property type="project" value="TreeGrafter"/>
</dbReference>
<evidence type="ECO:0000313" key="9">
    <source>
        <dbReference type="EMBL" id="GAV23268.1"/>
    </source>
</evidence>
<comment type="similarity">
    <text evidence="6">Belongs to the ABC-4 integral membrane protein family.</text>
</comment>
<dbReference type="RefSeq" id="WP_075859707.1">
    <property type="nucleotide sequence ID" value="NZ_BDJK01000039.1"/>
</dbReference>
<dbReference type="AlphaFoldDB" id="A0A1L8CWH2"/>
<dbReference type="PANTHER" id="PTHR30572">
    <property type="entry name" value="MEMBRANE COMPONENT OF TRANSPORTER-RELATED"/>
    <property type="match status" value="1"/>
</dbReference>
<evidence type="ECO:0000313" key="10">
    <source>
        <dbReference type="Proteomes" id="UP000187485"/>
    </source>
</evidence>
<feature type="transmembrane region" description="Helical" evidence="7">
    <location>
        <begin position="22"/>
        <end position="45"/>
    </location>
</feature>
<keyword evidence="3 7" id="KW-0812">Transmembrane</keyword>
<comment type="subcellular location">
    <subcellularLocation>
        <location evidence="1">Cell membrane</location>
        <topology evidence="1">Multi-pass membrane protein</topology>
    </subcellularLocation>
</comment>
<evidence type="ECO:0000256" key="2">
    <source>
        <dbReference type="ARBA" id="ARBA00022475"/>
    </source>
</evidence>
<dbReference type="InterPro" id="IPR003838">
    <property type="entry name" value="ABC3_permease_C"/>
</dbReference>
<evidence type="ECO:0000256" key="5">
    <source>
        <dbReference type="ARBA" id="ARBA00023136"/>
    </source>
</evidence>
<comment type="caution">
    <text evidence="9">The sequence shown here is derived from an EMBL/GenBank/DDBJ whole genome shotgun (WGS) entry which is preliminary data.</text>
</comment>
<name>A0A1L8CWH2_9THEO</name>
<dbReference type="OrthoDB" id="239678at2"/>
<evidence type="ECO:0000256" key="4">
    <source>
        <dbReference type="ARBA" id="ARBA00022989"/>
    </source>
</evidence>
<keyword evidence="10" id="KW-1185">Reference proteome</keyword>
<protein>
    <recommendedName>
        <fullName evidence="8">ABC3 transporter permease C-terminal domain-containing protein</fullName>
    </recommendedName>
</protein>
<organism evidence="9 10">
    <name type="scientific">Carboxydothermus pertinax</name>
    <dbReference type="NCBI Taxonomy" id="870242"/>
    <lineage>
        <taxon>Bacteria</taxon>
        <taxon>Bacillati</taxon>
        <taxon>Bacillota</taxon>
        <taxon>Clostridia</taxon>
        <taxon>Thermoanaerobacterales</taxon>
        <taxon>Thermoanaerobacteraceae</taxon>
        <taxon>Carboxydothermus</taxon>
    </lineage>
</organism>
<dbReference type="EMBL" id="BDJK01000039">
    <property type="protein sequence ID" value="GAV23268.1"/>
    <property type="molecule type" value="Genomic_DNA"/>
</dbReference>
<keyword evidence="2" id="KW-1003">Cell membrane</keyword>
<evidence type="ECO:0000256" key="7">
    <source>
        <dbReference type="SAM" id="Phobius"/>
    </source>
</evidence>
<dbReference type="GO" id="GO:0005886">
    <property type="term" value="C:plasma membrane"/>
    <property type="evidence" value="ECO:0007669"/>
    <property type="project" value="UniProtKB-SubCell"/>
</dbReference>
<feature type="domain" description="ABC3 transporter permease C-terminal" evidence="8">
    <location>
        <begin position="253"/>
        <end position="351"/>
    </location>
</feature>
<evidence type="ECO:0000256" key="6">
    <source>
        <dbReference type="ARBA" id="ARBA00038076"/>
    </source>
</evidence>
<dbReference type="Proteomes" id="UP000187485">
    <property type="component" value="Unassembled WGS sequence"/>
</dbReference>
<dbReference type="InterPro" id="IPR050250">
    <property type="entry name" value="Macrolide_Exporter_MacB"/>
</dbReference>
<feature type="transmembrane region" description="Helical" evidence="7">
    <location>
        <begin position="303"/>
        <end position="325"/>
    </location>
</feature>
<dbReference type="STRING" id="870242.cpu_17780"/>
<sequence length="376" mass="42299">MRSFGIESFILGRFGRVTTKTALVLVVSAILFTISLVLSNLNTYLESEKEKRGQRIAVTAETEHFNFTYQNITLVSGNYEIAYIPEQEATKFYNTFKEQITVFAPKKVRFFSVKGQKAAVIYLDFPEERKYRRYWEVLGKYPQKTGEILVGAEIAREYNLKIGSTVDFGDFKGKVVGILKPTGKDEDGFFFASIKENSAPKNYFLLQAILKPGDDTVKSKALKLFPKLNINFLTGPEEQRFSLLLRYQVFGIVLAVVLLVMGFLLVKSFLENDLLGRSREIGIFAALGFKTNNILKIILLEDFLTVFLGVLAALPLGFIITRAILQKLDIPFQVMLSGLNIAFFTAMIIAAGMNYNKLAKILKIPITDLLRGKAGE</sequence>
<accession>A0A1L8CWH2</accession>